<accession>A0ABW2Y5X9</accession>
<evidence type="ECO:0000256" key="1">
    <source>
        <dbReference type="SAM" id="MobiDB-lite"/>
    </source>
</evidence>
<evidence type="ECO:0000256" key="2">
    <source>
        <dbReference type="SAM" id="Phobius"/>
    </source>
</evidence>
<dbReference type="Proteomes" id="UP001597036">
    <property type="component" value="Unassembled WGS sequence"/>
</dbReference>
<keyword evidence="2" id="KW-1133">Transmembrane helix</keyword>
<dbReference type="EMBL" id="JBHTHQ010000021">
    <property type="protein sequence ID" value="MFD0705166.1"/>
    <property type="molecule type" value="Genomic_DNA"/>
</dbReference>
<feature type="region of interest" description="Disordered" evidence="1">
    <location>
        <begin position="1"/>
        <end position="57"/>
    </location>
</feature>
<feature type="compositionally biased region" description="Low complexity" evidence="1">
    <location>
        <begin position="1"/>
        <end position="19"/>
    </location>
</feature>
<protein>
    <recommendedName>
        <fullName evidence="5">Cell division protein FtsL</fullName>
    </recommendedName>
</protein>
<evidence type="ECO:0000313" key="3">
    <source>
        <dbReference type="EMBL" id="MFD0705166.1"/>
    </source>
</evidence>
<keyword evidence="2" id="KW-0472">Membrane</keyword>
<organism evidence="3 4">
    <name type="scientific">Alloscardovia venturai</name>
    <dbReference type="NCBI Taxonomy" id="1769421"/>
    <lineage>
        <taxon>Bacteria</taxon>
        <taxon>Bacillati</taxon>
        <taxon>Actinomycetota</taxon>
        <taxon>Actinomycetes</taxon>
        <taxon>Bifidobacteriales</taxon>
        <taxon>Bifidobacteriaceae</taxon>
        <taxon>Alloscardovia</taxon>
    </lineage>
</organism>
<reference evidence="4" key="1">
    <citation type="journal article" date="2019" name="Int. J. Syst. Evol. Microbiol.">
        <title>The Global Catalogue of Microorganisms (GCM) 10K type strain sequencing project: providing services to taxonomists for standard genome sequencing and annotation.</title>
        <authorList>
            <consortium name="The Broad Institute Genomics Platform"/>
            <consortium name="The Broad Institute Genome Sequencing Center for Infectious Disease"/>
            <person name="Wu L."/>
            <person name="Ma J."/>
        </authorList>
    </citation>
    <scope>NUCLEOTIDE SEQUENCE [LARGE SCALE GENOMIC DNA]</scope>
    <source>
        <strain evidence="4">CCM 8604</strain>
    </source>
</reference>
<evidence type="ECO:0000313" key="4">
    <source>
        <dbReference type="Proteomes" id="UP001597036"/>
    </source>
</evidence>
<sequence length="164" mass="18240">MAAAEARMTRSTATRSATAHRLDSTSHAMRPQGRSSTRLSQPSQRQYGHPQLNVRSREEQQYNSGVFSHIWSWANTRRAPYAYVIVSVAILIASVFGSLMLRTAMVENAYSISHTQRTVSQLTQDVQQDRAKLDALEADLPNRANQLGMQESSESMTIDLGSAQ</sequence>
<keyword evidence="2" id="KW-0812">Transmembrane</keyword>
<keyword evidence="4" id="KW-1185">Reference proteome</keyword>
<proteinExistence type="predicted"/>
<evidence type="ECO:0008006" key="5">
    <source>
        <dbReference type="Google" id="ProtNLM"/>
    </source>
</evidence>
<feature type="compositionally biased region" description="Polar residues" evidence="1">
    <location>
        <begin position="33"/>
        <end position="46"/>
    </location>
</feature>
<gene>
    <name evidence="3" type="ORF">ACFQY8_05345</name>
</gene>
<comment type="caution">
    <text evidence="3">The sequence shown here is derived from an EMBL/GenBank/DDBJ whole genome shotgun (WGS) entry which is preliminary data.</text>
</comment>
<feature type="transmembrane region" description="Helical" evidence="2">
    <location>
        <begin position="81"/>
        <end position="101"/>
    </location>
</feature>
<name>A0ABW2Y5X9_9BIFI</name>
<dbReference type="RefSeq" id="WP_377938861.1">
    <property type="nucleotide sequence ID" value="NZ_JBHTHQ010000021.1"/>
</dbReference>